<dbReference type="AlphaFoldDB" id="B1Y3Q4"/>
<dbReference type="CDD" id="cd02440">
    <property type="entry name" value="AdoMet_MTases"/>
    <property type="match status" value="1"/>
</dbReference>
<proteinExistence type="predicted"/>
<gene>
    <name evidence="4" type="ordered locus">Lcho_3503</name>
</gene>
<dbReference type="STRING" id="395495.Lcho_3503"/>
<dbReference type="Gene3D" id="3.40.50.150">
    <property type="entry name" value="Vaccinia Virus protein VP39"/>
    <property type="match status" value="1"/>
</dbReference>
<dbReference type="SUPFAM" id="SSF53335">
    <property type="entry name" value="S-adenosyl-L-methionine-dependent methyltransferases"/>
    <property type="match status" value="1"/>
</dbReference>
<dbReference type="HOGENOM" id="CLU_075826_2_0_4"/>
<dbReference type="GO" id="GO:0008168">
    <property type="term" value="F:methyltransferase activity"/>
    <property type="evidence" value="ECO:0007669"/>
    <property type="project" value="UniProtKB-KW"/>
</dbReference>
<protein>
    <submittedName>
        <fullName evidence="4">Methyltransferase</fullName>
    </submittedName>
</protein>
<dbReference type="PANTHER" id="PTHR43542">
    <property type="entry name" value="METHYLTRANSFERASE"/>
    <property type="match status" value="1"/>
</dbReference>
<dbReference type="InterPro" id="IPR004398">
    <property type="entry name" value="RNA_MeTrfase_RsmD"/>
</dbReference>
<evidence type="ECO:0000313" key="4">
    <source>
        <dbReference type="EMBL" id="ACB35757.1"/>
    </source>
</evidence>
<dbReference type="Proteomes" id="UP000001693">
    <property type="component" value="Chromosome"/>
</dbReference>
<evidence type="ECO:0000313" key="5">
    <source>
        <dbReference type="Proteomes" id="UP000001693"/>
    </source>
</evidence>
<keyword evidence="2 4" id="KW-0808">Transferase</keyword>
<dbReference type="PROSITE" id="PS00092">
    <property type="entry name" value="N6_MTASE"/>
    <property type="match status" value="1"/>
</dbReference>
<feature type="region of interest" description="Disordered" evidence="3">
    <location>
        <begin position="1"/>
        <end position="23"/>
    </location>
</feature>
<dbReference type="NCBIfam" id="TIGR00095">
    <property type="entry name" value="16S rRNA (guanine(966)-N(2))-methyltransferase RsmD"/>
    <property type="match status" value="1"/>
</dbReference>
<sequence>MSNPRSRRSDPSPAPRTAAPSAGEVRLIGGRWKRSKLRFTARPGLRPTPDRVRETLFNWLGQSLDGWSVLDAFAGSGALGFEAASRGASRVRMLELDAVLVHELQATRDRLGADTVDVLRTDALAWMGEQKEASFDLILLDPPFSLDLFAAALAQAVHLLRPDGWIYLEADRAFGEEALAGMGLRIRRIGCAGMVHFHLLERLAMSVNDYTDPPLSLPTD</sequence>
<dbReference type="Pfam" id="PF03602">
    <property type="entry name" value="Cons_hypoth95"/>
    <property type="match status" value="1"/>
</dbReference>
<dbReference type="KEGG" id="lch:Lcho_3503"/>
<name>B1Y3Q4_LEPCP</name>
<dbReference type="GO" id="GO:0031167">
    <property type="term" value="P:rRNA methylation"/>
    <property type="evidence" value="ECO:0007669"/>
    <property type="project" value="InterPro"/>
</dbReference>
<dbReference type="EMBL" id="CP001013">
    <property type="protein sequence ID" value="ACB35757.1"/>
    <property type="molecule type" value="Genomic_DNA"/>
</dbReference>
<dbReference type="GO" id="GO:0003676">
    <property type="term" value="F:nucleic acid binding"/>
    <property type="evidence" value="ECO:0007669"/>
    <property type="project" value="InterPro"/>
</dbReference>
<dbReference type="InterPro" id="IPR002052">
    <property type="entry name" value="DNA_methylase_N6_adenine_CS"/>
</dbReference>
<reference evidence="4 5" key="1">
    <citation type="submission" date="2008-03" db="EMBL/GenBank/DDBJ databases">
        <title>Complete sequence of Leptothrix cholodnii SP-6.</title>
        <authorList>
            <consortium name="US DOE Joint Genome Institute"/>
            <person name="Copeland A."/>
            <person name="Lucas S."/>
            <person name="Lapidus A."/>
            <person name="Glavina del Rio T."/>
            <person name="Dalin E."/>
            <person name="Tice H."/>
            <person name="Bruce D."/>
            <person name="Goodwin L."/>
            <person name="Pitluck S."/>
            <person name="Chertkov O."/>
            <person name="Brettin T."/>
            <person name="Detter J.C."/>
            <person name="Han C."/>
            <person name="Kuske C.R."/>
            <person name="Schmutz J."/>
            <person name="Larimer F."/>
            <person name="Land M."/>
            <person name="Hauser L."/>
            <person name="Kyrpides N."/>
            <person name="Lykidis A."/>
            <person name="Emerson D."/>
            <person name="Richardson P."/>
        </authorList>
    </citation>
    <scope>NUCLEOTIDE SEQUENCE [LARGE SCALE GENOMIC DNA]</scope>
    <source>
        <strain evidence="5">ATCC 51168 / LMG 8142 / SP-6</strain>
    </source>
</reference>
<dbReference type="PANTHER" id="PTHR43542:SF1">
    <property type="entry name" value="METHYLTRANSFERASE"/>
    <property type="match status" value="1"/>
</dbReference>
<evidence type="ECO:0000256" key="3">
    <source>
        <dbReference type="SAM" id="MobiDB-lite"/>
    </source>
</evidence>
<dbReference type="eggNOG" id="COG0742">
    <property type="taxonomic scope" value="Bacteria"/>
</dbReference>
<organism evidence="4 5">
    <name type="scientific">Leptothrix cholodnii (strain ATCC 51168 / LMG 8142 / SP-6)</name>
    <name type="common">Leptothrix discophora (strain SP-6)</name>
    <dbReference type="NCBI Taxonomy" id="395495"/>
    <lineage>
        <taxon>Bacteria</taxon>
        <taxon>Pseudomonadati</taxon>
        <taxon>Pseudomonadota</taxon>
        <taxon>Betaproteobacteria</taxon>
        <taxon>Burkholderiales</taxon>
        <taxon>Sphaerotilaceae</taxon>
        <taxon>Leptothrix</taxon>
    </lineage>
</organism>
<dbReference type="OrthoDB" id="9803017at2"/>
<keyword evidence="1 4" id="KW-0489">Methyltransferase</keyword>
<dbReference type="RefSeq" id="WP_012348504.1">
    <property type="nucleotide sequence ID" value="NC_010524.1"/>
</dbReference>
<evidence type="ECO:0000256" key="1">
    <source>
        <dbReference type="ARBA" id="ARBA00022603"/>
    </source>
</evidence>
<dbReference type="InterPro" id="IPR029063">
    <property type="entry name" value="SAM-dependent_MTases_sf"/>
</dbReference>
<accession>B1Y3Q4</accession>
<keyword evidence="5" id="KW-1185">Reference proteome</keyword>
<evidence type="ECO:0000256" key="2">
    <source>
        <dbReference type="ARBA" id="ARBA00022679"/>
    </source>
</evidence>